<sequence length="157" mass="16989">MRTQVAPSPMAASRSSLMPMDRVSRPRFRSSSSSRRRANAACCAARSAVGSGMAIRPRNRRLGSCFTASARAGRSSGAQPDLLASPLTLTCRQTFRGGSPAGRCSDRRCAIFNRSTECTHWKCSAMGRVLFDWMGPMKCQFKGRSASSACLPRASCR</sequence>
<feature type="region of interest" description="Disordered" evidence="1">
    <location>
        <begin position="1"/>
        <end position="34"/>
    </location>
</feature>
<accession>Q8VVL9</accession>
<proteinExistence type="predicted"/>
<name>Q8VVL9_PSEAI</name>
<evidence type="ECO:0000256" key="1">
    <source>
        <dbReference type="SAM" id="MobiDB-lite"/>
    </source>
</evidence>
<evidence type="ECO:0000313" key="2">
    <source>
        <dbReference type="EMBL" id="AAA25960.1"/>
    </source>
</evidence>
<dbReference type="EMBL" id="M55524">
    <property type="protein sequence ID" value="AAA25960.1"/>
    <property type="molecule type" value="Genomic_DNA"/>
</dbReference>
<dbReference type="PIR" id="JN0057">
    <property type="entry name" value="JN0057"/>
</dbReference>
<reference evidence="2" key="1">
    <citation type="journal article" date="1991" name="Gene">
        <title>Characterisation of a Pseudomonas aeruginosa twitching motility gene and evidence for a specialised protein export system widespread in eubacteria.</title>
        <authorList>
            <person name="Whitchurch C.B."/>
            <person name="Hobbs M."/>
            <person name="Livingston S.P."/>
            <person name="Krishnapillai V."/>
            <person name="Mattick J.S."/>
        </authorList>
    </citation>
    <scope>NUCLEOTIDE SEQUENCE</scope>
    <source>
        <strain evidence="2">PAO1</strain>
    </source>
</reference>
<dbReference type="AlphaFoldDB" id="Q8VVL9"/>
<organism evidence="2">
    <name type="scientific">Pseudomonas aeruginosa</name>
    <dbReference type="NCBI Taxonomy" id="287"/>
    <lineage>
        <taxon>Bacteria</taxon>
        <taxon>Pseudomonadati</taxon>
        <taxon>Pseudomonadota</taxon>
        <taxon>Gammaproteobacteria</taxon>
        <taxon>Pseudomonadales</taxon>
        <taxon>Pseudomonadaceae</taxon>
        <taxon>Pseudomonas</taxon>
    </lineage>
</organism>
<protein>
    <submittedName>
        <fullName evidence="2">ORF 1; putative</fullName>
    </submittedName>
</protein>